<dbReference type="EC" id="3.1.1.-" evidence="7"/>
<name>A0A673J8D8_9TELE</name>
<accession>A0A673J8D8</accession>
<dbReference type="GO" id="GO:0004620">
    <property type="term" value="F:phospholipase activity"/>
    <property type="evidence" value="ECO:0007669"/>
    <property type="project" value="InterPro"/>
</dbReference>
<keyword evidence="6" id="KW-0325">Glycoprotein</keyword>
<comment type="function">
    <text evidence="7">Putative phospholipase.</text>
</comment>
<evidence type="ECO:0000256" key="1">
    <source>
        <dbReference type="ARBA" id="ARBA00007835"/>
    </source>
</evidence>
<evidence type="ECO:0000313" key="8">
    <source>
        <dbReference type="Ensembl" id="ENSSRHP00000047841.1"/>
    </source>
</evidence>
<keyword evidence="9" id="KW-1185">Reference proteome</keyword>
<dbReference type="Gene3D" id="3.60.60.20">
    <property type="match status" value="2"/>
</dbReference>
<dbReference type="InterPro" id="IPR043042">
    <property type="entry name" value="PLipase_B-like_dom3"/>
</dbReference>
<dbReference type="GO" id="GO:0009395">
    <property type="term" value="P:phospholipid catabolic process"/>
    <property type="evidence" value="ECO:0007669"/>
    <property type="project" value="TreeGrafter"/>
</dbReference>
<evidence type="ECO:0000256" key="4">
    <source>
        <dbReference type="ARBA" id="ARBA00022963"/>
    </source>
</evidence>
<dbReference type="Gene3D" id="2.10.70.60">
    <property type="entry name" value="Phospholipase B-like, domain 1"/>
    <property type="match status" value="1"/>
</dbReference>
<evidence type="ECO:0000256" key="2">
    <source>
        <dbReference type="ARBA" id="ARBA00022729"/>
    </source>
</evidence>
<organism evidence="8 9">
    <name type="scientific">Sinocyclocheilus rhinocerous</name>
    <dbReference type="NCBI Taxonomy" id="307959"/>
    <lineage>
        <taxon>Eukaryota</taxon>
        <taxon>Metazoa</taxon>
        <taxon>Chordata</taxon>
        <taxon>Craniata</taxon>
        <taxon>Vertebrata</taxon>
        <taxon>Euteleostomi</taxon>
        <taxon>Actinopterygii</taxon>
        <taxon>Neopterygii</taxon>
        <taxon>Teleostei</taxon>
        <taxon>Ostariophysi</taxon>
        <taxon>Cypriniformes</taxon>
        <taxon>Cyprinidae</taxon>
        <taxon>Cyprininae</taxon>
        <taxon>Sinocyclocheilus</taxon>
    </lineage>
</organism>
<comment type="similarity">
    <text evidence="1 7">Belongs to the phospholipase B-like family.</text>
</comment>
<evidence type="ECO:0000256" key="3">
    <source>
        <dbReference type="ARBA" id="ARBA00022801"/>
    </source>
</evidence>
<dbReference type="GO" id="GO:0005576">
    <property type="term" value="C:extracellular region"/>
    <property type="evidence" value="ECO:0007669"/>
    <property type="project" value="TreeGrafter"/>
</dbReference>
<sequence length="536" mass="61079">MPYFRHVPCLESGYQTSRGYHDIKIYQTYETLIDYDLCSHCSLDVQRATVYWDAVQRSVALKEGAMEEEGDALGYFNDSLSVSGWGVLEVQAGYGQFQENDEITYFLAGYLEGYLTASQMINHYYNMYPQMIKDNSVMKPLKCFMSEQDSWTRTQVKLNGKTDPLWHHVGLLVAQMDGLHAGAAYWAKSLSISSELNGIGDLLDLIPALKRRSNSSSDSFRMPGMSHCSALIKMLPGYENLLLGHSSWYSYAASMRIYKHWDLKNKHNGTSRLSFSSYPGILSSLDDFYLLGTGLLVTQTTNNVFNSSLFSLVTPEALLAWQRVRVAHALACTGKQWAQIFSQHNSGTYKYQVNLTRSYYGGDFSYDLCPHAKIFRRDQGKVTNLDTLKYIMRYNDYRKDPYSKKHPCKSICCRNDLRLRRPHPGGCYDTKVTDYHMAQMFSAEAVNGPTTQNGLPLFSWSRFNRTAHHGLPQTYNFTFISMQPLLFGSRDQAKTDSSFVQCMNSSLEDTDARLGKDLIDLTSDIYKQLHKVIGYI</sequence>
<keyword evidence="2" id="KW-0732">Signal</keyword>
<dbReference type="Pfam" id="PF04916">
    <property type="entry name" value="Phospholip_B"/>
    <property type="match status" value="2"/>
</dbReference>
<dbReference type="Ensembl" id="ENSSRHT00000049181.1">
    <property type="protein sequence ID" value="ENSSRHP00000047841.1"/>
    <property type="gene ID" value="ENSSRHG00000024102.1"/>
</dbReference>
<proteinExistence type="inferred from homology"/>
<dbReference type="PANTHER" id="PTHR12370:SF1">
    <property type="entry name" value="PHOSPHOLIPASE B-LIKE 1"/>
    <property type="match status" value="1"/>
</dbReference>
<dbReference type="Proteomes" id="UP000472270">
    <property type="component" value="Unassembled WGS sequence"/>
</dbReference>
<dbReference type="InterPro" id="IPR043041">
    <property type="entry name" value="PLipase_B-like_dom2"/>
</dbReference>
<dbReference type="InterPro" id="IPR043040">
    <property type="entry name" value="PLipase_B-like_dom1"/>
</dbReference>
<evidence type="ECO:0000256" key="5">
    <source>
        <dbReference type="ARBA" id="ARBA00023098"/>
    </source>
</evidence>
<keyword evidence="3 7" id="KW-0378">Hydrolase</keyword>
<keyword evidence="5 7" id="KW-0443">Lipid metabolism</keyword>
<dbReference type="PANTHER" id="PTHR12370">
    <property type="entry name" value="PHOSPHOLIPASE B-RELATED"/>
    <property type="match status" value="1"/>
</dbReference>
<dbReference type="AlphaFoldDB" id="A0A673J8D8"/>
<dbReference type="Gene3D" id="1.10.439.20">
    <property type="entry name" value="Phospholipase B-like, domain 2"/>
    <property type="match status" value="1"/>
</dbReference>
<evidence type="ECO:0000256" key="7">
    <source>
        <dbReference type="RuleBase" id="RU364138"/>
    </source>
</evidence>
<evidence type="ECO:0000313" key="9">
    <source>
        <dbReference type="Proteomes" id="UP000472270"/>
    </source>
</evidence>
<evidence type="ECO:0000256" key="6">
    <source>
        <dbReference type="ARBA" id="ARBA00023180"/>
    </source>
</evidence>
<dbReference type="InterPro" id="IPR007000">
    <property type="entry name" value="PLipase_B-like"/>
</dbReference>
<reference evidence="8" key="1">
    <citation type="submission" date="2025-08" db="UniProtKB">
        <authorList>
            <consortium name="Ensembl"/>
        </authorList>
    </citation>
    <scope>IDENTIFICATION</scope>
</reference>
<reference evidence="8" key="2">
    <citation type="submission" date="2025-09" db="UniProtKB">
        <authorList>
            <consortium name="Ensembl"/>
        </authorList>
    </citation>
    <scope>IDENTIFICATION</scope>
</reference>
<keyword evidence="4 7" id="KW-0442">Lipid degradation</keyword>
<protein>
    <recommendedName>
        <fullName evidence="7">Phospholipase B-like</fullName>
        <ecNumber evidence="7">3.1.1.-</ecNumber>
    </recommendedName>
</protein>